<dbReference type="InterPro" id="IPR032675">
    <property type="entry name" value="LRR_dom_sf"/>
</dbReference>
<evidence type="ECO:0000313" key="8">
    <source>
        <dbReference type="EnsemblPlants" id="ORUFI02G12340.1"/>
    </source>
</evidence>
<keyword evidence="4" id="KW-0677">Repeat</keyword>
<feature type="domain" description="Leucine-rich repeat-containing N-terminal plant-type" evidence="7">
    <location>
        <begin position="28"/>
        <end position="66"/>
    </location>
</feature>
<dbReference type="GO" id="GO:0016020">
    <property type="term" value="C:membrane"/>
    <property type="evidence" value="ECO:0007669"/>
    <property type="project" value="UniProtKB-SubCell"/>
</dbReference>
<dbReference type="Proteomes" id="UP000008022">
    <property type="component" value="Unassembled WGS sequence"/>
</dbReference>
<dbReference type="Gene3D" id="3.80.10.10">
    <property type="entry name" value="Ribonuclease Inhibitor"/>
    <property type="match status" value="1"/>
</dbReference>
<evidence type="ECO:0000313" key="9">
    <source>
        <dbReference type="Proteomes" id="UP000008022"/>
    </source>
</evidence>
<keyword evidence="2" id="KW-0433">Leucine-rich repeat</keyword>
<sequence length="140" mass="14699">MKLLALELLLLSSACLLCPANSTASVLDRQADALLQWKSGLDGHGSCLNSWTKGTNTCNWTGIVCSTSDDAPGILSISLNSCGISGNLDGFWFAEFPHLQGLDLGNNSISGPIPSSIGRLVDLFDLDLSSNRFSGSIPTP</sequence>
<dbReference type="OMA" id="SCHIQGR"/>
<name>A0A0E0ND21_ORYRU</name>
<dbReference type="HOGENOM" id="CLU_000288_18_9_1"/>
<dbReference type="Gramene" id="ORUFI02G12340.1">
    <property type="protein sequence ID" value="ORUFI02G12340.1"/>
    <property type="gene ID" value="ORUFI02G12340"/>
</dbReference>
<evidence type="ECO:0000256" key="4">
    <source>
        <dbReference type="ARBA" id="ARBA00022737"/>
    </source>
</evidence>
<dbReference type="InterPro" id="IPR013210">
    <property type="entry name" value="LRR_N_plant-typ"/>
</dbReference>
<dbReference type="FunFam" id="3.80.10.10:FF:000400">
    <property type="entry name" value="Nuclear pore complex protein NUP107"/>
    <property type="match status" value="1"/>
</dbReference>
<dbReference type="EnsemblPlants" id="ORUFI02G12340.1">
    <property type="protein sequence ID" value="ORUFI02G12340.1"/>
    <property type="gene ID" value="ORUFI02G12340"/>
</dbReference>
<reference evidence="8" key="2">
    <citation type="submission" date="2015-06" db="UniProtKB">
        <authorList>
            <consortium name="EnsemblPlants"/>
        </authorList>
    </citation>
    <scope>IDENTIFICATION</scope>
</reference>
<dbReference type="AlphaFoldDB" id="A0A0E0ND21"/>
<accession>A0A0E0ND21</accession>
<evidence type="ECO:0000256" key="6">
    <source>
        <dbReference type="SAM" id="SignalP"/>
    </source>
</evidence>
<keyword evidence="5" id="KW-0472">Membrane</keyword>
<evidence type="ECO:0000256" key="5">
    <source>
        <dbReference type="ARBA" id="ARBA00023136"/>
    </source>
</evidence>
<evidence type="ECO:0000256" key="3">
    <source>
        <dbReference type="ARBA" id="ARBA00022729"/>
    </source>
</evidence>
<organism evidence="8 9">
    <name type="scientific">Oryza rufipogon</name>
    <name type="common">Brownbeard rice</name>
    <name type="synonym">Asian wild rice</name>
    <dbReference type="NCBI Taxonomy" id="4529"/>
    <lineage>
        <taxon>Eukaryota</taxon>
        <taxon>Viridiplantae</taxon>
        <taxon>Streptophyta</taxon>
        <taxon>Embryophyta</taxon>
        <taxon>Tracheophyta</taxon>
        <taxon>Spermatophyta</taxon>
        <taxon>Magnoliopsida</taxon>
        <taxon>Liliopsida</taxon>
        <taxon>Poales</taxon>
        <taxon>Poaceae</taxon>
        <taxon>BOP clade</taxon>
        <taxon>Oryzoideae</taxon>
        <taxon>Oryzeae</taxon>
        <taxon>Oryzinae</taxon>
        <taxon>Oryza</taxon>
    </lineage>
</organism>
<keyword evidence="3 6" id="KW-0732">Signal</keyword>
<dbReference type="SMR" id="A0A0E0ND21"/>
<dbReference type="Pfam" id="PF08263">
    <property type="entry name" value="LRRNT_2"/>
    <property type="match status" value="1"/>
</dbReference>
<dbReference type="STRING" id="4529.A0A0E0ND21"/>
<reference evidence="9" key="1">
    <citation type="submission" date="2013-06" db="EMBL/GenBank/DDBJ databases">
        <authorList>
            <person name="Zhao Q."/>
        </authorList>
    </citation>
    <scope>NUCLEOTIDE SEQUENCE</scope>
    <source>
        <strain evidence="9">cv. W1943</strain>
    </source>
</reference>
<keyword evidence="9" id="KW-1185">Reference proteome</keyword>
<feature type="signal peptide" evidence="6">
    <location>
        <begin position="1"/>
        <end position="24"/>
    </location>
</feature>
<dbReference type="InterPro" id="IPR001611">
    <property type="entry name" value="Leu-rich_rpt"/>
</dbReference>
<protein>
    <recommendedName>
        <fullName evidence="7">Leucine-rich repeat-containing N-terminal plant-type domain-containing protein</fullName>
    </recommendedName>
</protein>
<feature type="chain" id="PRO_5002368773" description="Leucine-rich repeat-containing N-terminal plant-type domain-containing protein" evidence="6">
    <location>
        <begin position="25"/>
        <end position="140"/>
    </location>
</feature>
<dbReference type="PANTHER" id="PTHR47988">
    <property type="entry name" value="SOMATIC EMBRYOGENESIS RECEPTOR KINASE 1"/>
    <property type="match status" value="1"/>
</dbReference>
<comment type="subcellular location">
    <subcellularLocation>
        <location evidence="1">Membrane</location>
    </subcellularLocation>
</comment>
<evidence type="ECO:0000259" key="7">
    <source>
        <dbReference type="Pfam" id="PF08263"/>
    </source>
</evidence>
<evidence type="ECO:0000256" key="1">
    <source>
        <dbReference type="ARBA" id="ARBA00004370"/>
    </source>
</evidence>
<dbReference type="Pfam" id="PF13855">
    <property type="entry name" value="LRR_8"/>
    <property type="match status" value="1"/>
</dbReference>
<dbReference type="SUPFAM" id="SSF52058">
    <property type="entry name" value="L domain-like"/>
    <property type="match status" value="1"/>
</dbReference>
<evidence type="ECO:0000256" key="2">
    <source>
        <dbReference type="ARBA" id="ARBA00022614"/>
    </source>
</evidence>
<proteinExistence type="predicted"/>